<dbReference type="EMBL" id="BRZM01003263">
    <property type="protein sequence ID" value="GLD46816.1"/>
    <property type="molecule type" value="Genomic_DNA"/>
</dbReference>
<evidence type="ECO:0000313" key="3">
    <source>
        <dbReference type="Proteomes" id="UP001279410"/>
    </source>
</evidence>
<gene>
    <name evidence="2" type="ORF">AKAME5_002707800</name>
</gene>
<evidence type="ECO:0000256" key="1">
    <source>
        <dbReference type="SAM" id="MobiDB-lite"/>
    </source>
</evidence>
<proteinExistence type="predicted"/>
<dbReference type="Proteomes" id="UP001279410">
    <property type="component" value="Unassembled WGS sequence"/>
</dbReference>
<feature type="compositionally biased region" description="Basic and acidic residues" evidence="1">
    <location>
        <begin position="8"/>
        <end position="27"/>
    </location>
</feature>
<keyword evidence="3" id="KW-1185">Reference proteome</keyword>
<dbReference type="AlphaFoldDB" id="A0AAD3QX32"/>
<evidence type="ECO:0000313" key="2">
    <source>
        <dbReference type="EMBL" id="GLD46816.1"/>
    </source>
</evidence>
<sequence>MSQLAGRLEAERATLSPEKRESFAEGVEMRMKKLSPAPLRPGDYLRQAPVQNVRLRSPRLQTGPEEVYLQWAEPLARDLGSSWFSTGWSCGLHADWTEPTQLCRGVLNKKENKQKNLR</sequence>
<name>A0AAD3QX32_LATJO</name>
<reference evidence="2" key="1">
    <citation type="submission" date="2022-08" db="EMBL/GenBank/DDBJ databases">
        <title>Genome sequencing of akame (Lates japonicus).</title>
        <authorList>
            <person name="Hashiguchi Y."/>
            <person name="Takahashi H."/>
        </authorList>
    </citation>
    <scope>NUCLEOTIDE SEQUENCE</scope>
    <source>
        <strain evidence="2">Kochi</strain>
    </source>
</reference>
<accession>A0AAD3QX32</accession>
<protein>
    <submittedName>
        <fullName evidence="2">Heparan-sulfate 6-O-sulfotransferase 1-A-like protein</fullName>
    </submittedName>
</protein>
<organism evidence="2 3">
    <name type="scientific">Lates japonicus</name>
    <name type="common">Japanese lates</name>
    <dbReference type="NCBI Taxonomy" id="270547"/>
    <lineage>
        <taxon>Eukaryota</taxon>
        <taxon>Metazoa</taxon>
        <taxon>Chordata</taxon>
        <taxon>Craniata</taxon>
        <taxon>Vertebrata</taxon>
        <taxon>Euteleostomi</taxon>
        <taxon>Actinopterygii</taxon>
        <taxon>Neopterygii</taxon>
        <taxon>Teleostei</taxon>
        <taxon>Neoteleostei</taxon>
        <taxon>Acanthomorphata</taxon>
        <taxon>Carangaria</taxon>
        <taxon>Carangaria incertae sedis</taxon>
        <taxon>Centropomidae</taxon>
        <taxon>Lates</taxon>
    </lineage>
</organism>
<feature type="region of interest" description="Disordered" evidence="1">
    <location>
        <begin position="1"/>
        <end position="27"/>
    </location>
</feature>
<comment type="caution">
    <text evidence="2">The sequence shown here is derived from an EMBL/GenBank/DDBJ whole genome shotgun (WGS) entry which is preliminary data.</text>
</comment>